<dbReference type="RefSeq" id="WP_088470203.1">
    <property type="nucleotide sequence ID" value="NZ_JAKJRD010000003.1"/>
</dbReference>
<feature type="region of interest" description="Disordered" evidence="2">
    <location>
        <begin position="79"/>
        <end position="118"/>
    </location>
</feature>
<feature type="coiled-coil region" evidence="1">
    <location>
        <begin position="11"/>
        <end position="42"/>
    </location>
</feature>
<evidence type="ECO:0000256" key="2">
    <source>
        <dbReference type="SAM" id="MobiDB-lite"/>
    </source>
</evidence>
<reference evidence="3" key="1">
    <citation type="submission" date="2022-07" db="EMBL/GenBank/DDBJ databases">
        <authorList>
            <consortium name="Clinical and Environmental Microbiology Branch: Whole genome sequencing antimicrobial resistance pathogens in the healthcare setting"/>
        </authorList>
    </citation>
    <scope>NUCLEOTIDE SEQUENCE</scope>
    <source>
        <strain evidence="3">Stenotrophomonas_maltophilia_2021CK-00905</strain>
    </source>
</reference>
<dbReference type="EMBL" id="ABLOMU010000001">
    <property type="protein sequence ID" value="EKT4439527.1"/>
    <property type="molecule type" value="Genomic_DNA"/>
</dbReference>
<comment type="caution">
    <text evidence="3">The sequence shown here is derived from an EMBL/GenBank/DDBJ whole genome shotgun (WGS) entry which is preliminary data.</text>
</comment>
<evidence type="ECO:0000313" key="4">
    <source>
        <dbReference type="Proteomes" id="UP001214521"/>
    </source>
</evidence>
<name>A0AAI9C7J2_STEMA</name>
<protein>
    <submittedName>
        <fullName evidence="3">Uncharacterized protein</fullName>
    </submittedName>
</protein>
<accession>A0AAI9C7J2</accession>
<organism evidence="3 4">
    <name type="scientific">Stenotrophomonas maltophilia</name>
    <name type="common">Pseudomonas maltophilia</name>
    <name type="synonym">Xanthomonas maltophilia</name>
    <dbReference type="NCBI Taxonomy" id="40324"/>
    <lineage>
        <taxon>Bacteria</taxon>
        <taxon>Pseudomonadati</taxon>
        <taxon>Pseudomonadota</taxon>
        <taxon>Gammaproteobacteria</taxon>
        <taxon>Lysobacterales</taxon>
        <taxon>Lysobacteraceae</taxon>
        <taxon>Stenotrophomonas</taxon>
        <taxon>Stenotrophomonas maltophilia group</taxon>
    </lineage>
</organism>
<evidence type="ECO:0000313" key="3">
    <source>
        <dbReference type="EMBL" id="EKT4439527.1"/>
    </source>
</evidence>
<proteinExistence type="predicted"/>
<gene>
    <name evidence="3" type="ORF">QEK83_000120</name>
</gene>
<evidence type="ECO:0000256" key="1">
    <source>
        <dbReference type="SAM" id="Coils"/>
    </source>
</evidence>
<feature type="compositionally biased region" description="Basic and acidic residues" evidence="2">
    <location>
        <begin position="92"/>
        <end position="108"/>
    </location>
</feature>
<sequence>MNEKTFTWKEADELEKKLAKDLAALEEKQAADRQRIQDARRASAGDALEEVLNTLSNISAYLTDGQKAQVANFFGPVKKGGKAAGSKPRNTVPKEQRANNRFLHDGKKTPFYYGGKGPKPEVLRNFEASEAGAKLTAEGKPTYGDL</sequence>
<dbReference type="Proteomes" id="UP001214521">
    <property type="component" value="Unassembled WGS sequence"/>
</dbReference>
<keyword evidence="1" id="KW-0175">Coiled coil</keyword>
<dbReference type="AlphaFoldDB" id="A0AAI9C7J2"/>